<dbReference type="GO" id="GO:0016301">
    <property type="term" value="F:kinase activity"/>
    <property type="evidence" value="ECO:0007669"/>
    <property type="project" value="UniProtKB-KW"/>
</dbReference>
<reference evidence="9 10" key="1">
    <citation type="submission" date="2020-08" db="EMBL/GenBank/DDBJ databases">
        <title>Genomic Encyclopedia of Type Strains, Phase IV (KMG-IV): sequencing the most valuable type-strain genomes for metagenomic binning, comparative biology and taxonomic classification.</title>
        <authorList>
            <person name="Goeker M."/>
        </authorList>
    </citation>
    <scope>NUCLEOTIDE SEQUENCE [LARGE SCALE GENOMIC DNA]</scope>
    <source>
        <strain evidence="9 10">DSM 103737</strain>
    </source>
</reference>
<accession>A0A840BRS1</accession>
<dbReference type="InterPro" id="IPR029099">
    <property type="entry name" value="Pribosyltran_N"/>
</dbReference>
<evidence type="ECO:0000256" key="7">
    <source>
        <dbReference type="ARBA" id="ARBA00049535"/>
    </source>
</evidence>
<keyword evidence="5 9" id="KW-0418">Kinase</keyword>
<dbReference type="GO" id="GO:0004749">
    <property type="term" value="F:ribose phosphate diphosphokinase activity"/>
    <property type="evidence" value="ECO:0007669"/>
    <property type="project" value="UniProtKB-EC"/>
</dbReference>
<dbReference type="NCBIfam" id="TIGR01251">
    <property type="entry name" value="ribP_PPkin"/>
    <property type="match status" value="1"/>
</dbReference>
<dbReference type="CDD" id="cd06223">
    <property type="entry name" value="PRTases_typeI"/>
    <property type="match status" value="1"/>
</dbReference>
<dbReference type="GO" id="GO:0006164">
    <property type="term" value="P:purine nucleotide biosynthetic process"/>
    <property type="evidence" value="ECO:0007669"/>
    <property type="project" value="TreeGrafter"/>
</dbReference>
<feature type="domain" description="Ribose-phosphate pyrophosphokinase N-terminal" evidence="8">
    <location>
        <begin position="20"/>
        <end position="140"/>
    </location>
</feature>
<dbReference type="EC" id="2.7.6.1" evidence="1"/>
<keyword evidence="6" id="KW-0067">ATP-binding</keyword>
<dbReference type="AlphaFoldDB" id="A0A840BRS1"/>
<organism evidence="9 10">
    <name type="scientific">Chelatococcus caeni</name>
    <dbReference type="NCBI Taxonomy" id="1348468"/>
    <lineage>
        <taxon>Bacteria</taxon>
        <taxon>Pseudomonadati</taxon>
        <taxon>Pseudomonadota</taxon>
        <taxon>Alphaproteobacteria</taxon>
        <taxon>Hyphomicrobiales</taxon>
        <taxon>Chelatococcaceae</taxon>
        <taxon>Chelatococcus</taxon>
    </lineage>
</organism>
<dbReference type="RefSeq" id="WP_183315943.1">
    <property type="nucleotide sequence ID" value="NZ_JACIEN010000001.1"/>
</dbReference>
<evidence type="ECO:0000256" key="1">
    <source>
        <dbReference type="ARBA" id="ARBA00013247"/>
    </source>
</evidence>
<evidence type="ECO:0000256" key="2">
    <source>
        <dbReference type="ARBA" id="ARBA00022679"/>
    </source>
</evidence>
<evidence type="ECO:0000256" key="6">
    <source>
        <dbReference type="ARBA" id="ARBA00022840"/>
    </source>
</evidence>
<dbReference type="InterPro" id="IPR000836">
    <property type="entry name" value="PRTase_dom"/>
</dbReference>
<dbReference type="Proteomes" id="UP000577362">
    <property type="component" value="Unassembled WGS sequence"/>
</dbReference>
<evidence type="ECO:0000256" key="4">
    <source>
        <dbReference type="ARBA" id="ARBA00022741"/>
    </source>
</evidence>
<dbReference type="Pfam" id="PF13793">
    <property type="entry name" value="Pribosyltran_N"/>
    <property type="match status" value="1"/>
</dbReference>
<dbReference type="SMART" id="SM01400">
    <property type="entry name" value="Pribosyltran_N"/>
    <property type="match status" value="1"/>
</dbReference>
<evidence type="ECO:0000313" key="9">
    <source>
        <dbReference type="EMBL" id="MBB4016131.1"/>
    </source>
</evidence>
<dbReference type="InterPro" id="IPR005946">
    <property type="entry name" value="Rib-P_diPkinase"/>
</dbReference>
<proteinExistence type="predicted"/>
<dbReference type="Gene3D" id="3.40.50.2020">
    <property type="match status" value="2"/>
</dbReference>
<sequence length="342" mass="35956">MPAATVWSPADVRPVAADRLKIFALVGSQDLGQAVARLIGQEPARHEERDFEDGEHKARPLEPVSGADVYVIHSLHGGPEQSANDKLCRLLFFIGALKDAGAARVTAVTPYLCYGRKERRTKALDPVITRYIAALFEAVGTDAVVALDVHSETAFENAFRRPAVALTAAPLLVGHLAASLGDEPLCVVSPDLGGGKRADLFRDVLEAMTGRVAGKAFAEKRRSGGVVSGDLFVGDVAGATCIIVDDLVSTGGTLARAAKAARAGGARSVIACVTHGLFMPGAETALADPAIDRIVASDSVPPFRLPDGPVRDKLDIVPIAPLVAETIARMHTGRTLSDLFVY</sequence>
<evidence type="ECO:0000256" key="5">
    <source>
        <dbReference type="ARBA" id="ARBA00022777"/>
    </source>
</evidence>
<dbReference type="GO" id="GO:0000287">
    <property type="term" value="F:magnesium ion binding"/>
    <property type="evidence" value="ECO:0007669"/>
    <property type="project" value="InterPro"/>
</dbReference>
<comment type="caution">
    <text evidence="9">The sequence shown here is derived from an EMBL/GenBank/DDBJ whole genome shotgun (WGS) entry which is preliminary data.</text>
</comment>
<dbReference type="SUPFAM" id="SSF53271">
    <property type="entry name" value="PRTase-like"/>
    <property type="match status" value="2"/>
</dbReference>
<evidence type="ECO:0000313" key="10">
    <source>
        <dbReference type="Proteomes" id="UP000577362"/>
    </source>
</evidence>
<keyword evidence="3" id="KW-0545">Nucleotide biosynthesis</keyword>
<evidence type="ECO:0000256" key="3">
    <source>
        <dbReference type="ARBA" id="ARBA00022727"/>
    </source>
</evidence>
<comment type="catalytic activity">
    <reaction evidence="7">
        <text>D-ribose 5-phosphate + ATP = 5-phospho-alpha-D-ribose 1-diphosphate + AMP + H(+)</text>
        <dbReference type="Rhea" id="RHEA:15609"/>
        <dbReference type="ChEBI" id="CHEBI:15378"/>
        <dbReference type="ChEBI" id="CHEBI:30616"/>
        <dbReference type="ChEBI" id="CHEBI:58017"/>
        <dbReference type="ChEBI" id="CHEBI:78346"/>
        <dbReference type="ChEBI" id="CHEBI:456215"/>
        <dbReference type="EC" id="2.7.6.1"/>
    </reaction>
</comment>
<dbReference type="PANTHER" id="PTHR10210">
    <property type="entry name" value="RIBOSE-PHOSPHATE DIPHOSPHOKINASE FAMILY MEMBER"/>
    <property type="match status" value="1"/>
</dbReference>
<protein>
    <recommendedName>
        <fullName evidence="1">ribose-phosphate diphosphokinase</fullName>
        <ecNumber evidence="1">2.7.6.1</ecNumber>
    </recommendedName>
</protein>
<gene>
    <name evidence="9" type="ORF">GGR16_001137</name>
</gene>
<dbReference type="Pfam" id="PF14572">
    <property type="entry name" value="Pribosyl_synth"/>
    <property type="match status" value="1"/>
</dbReference>
<dbReference type="EMBL" id="JACIEN010000001">
    <property type="protein sequence ID" value="MBB4016131.1"/>
    <property type="molecule type" value="Genomic_DNA"/>
</dbReference>
<dbReference type="GO" id="GO:0005524">
    <property type="term" value="F:ATP binding"/>
    <property type="evidence" value="ECO:0007669"/>
    <property type="project" value="UniProtKB-KW"/>
</dbReference>
<evidence type="ECO:0000259" key="8">
    <source>
        <dbReference type="Pfam" id="PF13793"/>
    </source>
</evidence>
<keyword evidence="10" id="KW-1185">Reference proteome</keyword>
<name>A0A840BRS1_9HYPH</name>
<dbReference type="GO" id="GO:0002189">
    <property type="term" value="C:ribose phosphate diphosphokinase complex"/>
    <property type="evidence" value="ECO:0007669"/>
    <property type="project" value="TreeGrafter"/>
</dbReference>
<dbReference type="InterPro" id="IPR029057">
    <property type="entry name" value="PRTase-like"/>
</dbReference>
<keyword evidence="2 9" id="KW-0808">Transferase</keyword>
<dbReference type="GO" id="GO:0005737">
    <property type="term" value="C:cytoplasm"/>
    <property type="evidence" value="ECO:0007669"/>
    <property type="project" value="TreeGrafter"/>
</dbReference>
<dbReference type="GO" id="GO:0006015">
    <property type="term" value="P:5-phosphoribose 1-diphosphate biosynthetic process"/>
    <property type="evidence" value="ECO:0007669"/>
    <property type="project" value="TreeGrafter"/>
</dbReference>
<keyword evidence="4" id="KW-0547">Nucleotide-binding</keyword>
<dbReference type="PANTHER" id="PTHR10210:SF32">
    <property type="entry name" value="RIBOSE-PHOSPHATE PYROPHOSPHOKINASE 2"/>
    <property type="match status" value="1"/>
</dbReference>